<evidence type="ECO:0000313" key="2">
    <source>
        <dbReference type="EMBL" id="CAL6038332.1"/>
    </source>
</evidence>
<protein>
    <submittedName>
        <fullName evidence="1">Uncharacterized protein</fullName>
    </submittedName>
</protein>
<dbReference type="EMBL" id="CAXDID020000139">
    <property type="protein sequence ID" value="CAL6038332.1"/>
    <property type="molecule type" value="Genomic_DNA"/>
</dbReference>
<dbReference type="AlphaFoldDB" id="A0AA86V164"/>
<reference evidence="1" key="1">
    <citation type="submission" date="2023-06" db="EMBL/GenBank/DDBJ databases">
        <authorList>
            <person name="Kurt Z."/>
        </authorList>
    </citation>
    <scope>NUCLEOTIDE SEQUENCE</scope>
</reference>
<gene>
    <name evidence="2" type="ORF">HINF_LOCUS37316</name>
    <name evidence="1" type="ORF">HINF_LOCUS59837</name>
</gene>
<reference evidence="2 3" key="2">
    <citation type="submission" date="2024-07" db="EMBL/GenBank/DDBJ databases">
        <authorList>
            <person name="Akdeniz Z."/>
        </authorList>
    </citation>
    <scope>NUCLEOTIDE SEQUENCE [LARGE SCALE GENOMIC DNA]</scope>
</reference>
<sequence>MKENEAAKDRKLKFHMSEKRIEEVVKAARFHGKQNGSMKRKFTEKKYEEMDKKFMLR</sequence>
<evidence type="ECO:0000313" key="1">
    <source>
        <dbReference type="EMBL" id="CAI9972192.1"/>
    </source>
</evidence>
<dbReference type="Proteomes" id="UP001642409">
    <property type="component" value="Unassembled WGS sequence"/>
</dbReference>
<proteinExistence type="predicted"/>
<name>A0AA86V164_9EUKA</name>
<comment type="caution">
    <text evidence="1">The sequence shown here is derived from an EMBL/GenBank/DDBJ whole genome shotgun (WGS) entry which is preliminary data.</text>
</comment>
<dbReference type="EMBL" id="CATOUU010001104">
    <property type="protein sequence ID" value="CAI9972192.1"/>
    <property type="molecule type" value="Genomic_DNA"/>
</dbReference>
<organism evidence="1">
    <name type="scientific">Hexamita inflata</name>
    <dbReference type="NCBI Taxonomy" id="28002"/>
    <lineage>
        <taxon>Eukaryota</taxon>
        <taxon>Metamonada</taxon>
        <taxon>Diplomonadida</taxon>
        <taxon>Hexamitidae</taxon>
        <taxon>Hexamitinae</taxon>
        <taxon>Hexamita</taxon>
    </lineage>
</organism>
<evidence type="ECO:0000313" key="3">
    <source>
        <dbReference type="Proteomes" id="UP001642409"/>
    </source>
</evidence>
<accession>A0AA86V164</accession>
<keyword evidence="3" id="KW-1185">Reference proteome</keyword>